<name>A0ABM7Q0Q3_SINCY</name>
<keyword evidence="2" id="KW-1185">Reference proteome</keyword>
<dbReference type="InterPro" id="IPR011008">
    <property type="entry name" value="Dimeric_a/b-barrel"/>
</dbReference>
<reference evidence="1 2" key="1">
    <citation type="journal article" date="2021" name="J. Biosci. Bioeng.">
        <title>Identification and characterization of a chc gene cluster responsible for the aromatization pathway of cyclohexanecarboxylate degradation in Sinomonas cyclohexanicum ATCC 51369.</title>
        <authorList>
            <person name="Yamamoto T."/>
            <person name="Hasegawa Y."/>
            <person name="Lau P.C.K."/>
            <person name="Iwaki H."/>
        </authorList>
    </citation>
    <scope>NUCLEOTIDE SEQUENCE [LARGE SCALE GENOMIC DNA]</scope>
    <source>
        <strain evidence="1 2">ATCC 51369</strain>
    </source>
</reference>
<dbReference type="Gene3D" id="3.30.70.1060">
    <property type="entry name" value="Dimeric alpha+beta barrel"/>
    <property type="match status" value="1"/>
</dbReference>
<accession>A0ABM7Q0Q3</accession>
<evidence type="ECO:0000313" key="1">
    <source>
        <dbReference type="EMBL" id="BCT77932.1"/>
    </source>
</evidence>
<sequence>MPGYDPGMESVVLYRMRDGVDRTRVMEVYPRHKAYYEKFRADGGGLLALGPFPPNPVAGSMGLFASRADAERFVASDPFVTEGLAEPHVLDWDPVRFG</sequence>
<evidence type="ECO:0000313" key="2">
    <source>
        <dbReference type="Proteomes" id="UP001319861"/>
    </source>
</evidence>
<evidence type="ECO:0008006" key="3">
    <source>
        <dbReference type="Google" id="ProtNLM"/>
    </source>
</evidence>
<dbReference type="SUPFAM" id="SSF54909">
    <property type="entry name" value="Dimeric alpha+beta barrel"/>
    <property type="match status" value="1"/>
</dbReference>
<organism evidence="1 2">
    <name type="scientific">Sinomonas cyclohexanicum</name>
    <name type="common">Corynebacterium cyclohexanicum</name>
    <dbReference type="NCBI Taxonomy" id="322009"/>
    <lineage>
        <taxon>Bacteria</taxon>
        <taxon>Bacillati</taxon>
        <taxon>Actinomycetota</taxon>
        <taxon>Actinomycetes</taxon>
        <taxon>Micrococcales</taxon>
        <taxon>Micrococcaceae</taxon>
        <taxon>Sinomonas</taxon>
    </lineage>
</organism>
<protein>
    <recommendedName>
        <fullName evidence="3">YCII-related domain-containing protein</fullName>
    </recommendedName>
</protein>
<gene>
    <name evidence="1" type="ORF">SCMU_37740</name>
</gene>
<dbReference type="EMBL" id="AP024525">
    <property type="protein sequence ID" value="BCT77932.1"/>
    <property type="molecule type" value="Genomic_DNA"/>
</dbReference>
<proteinExistence type="predicted"/>
<dbReference type="Proteomes" id="UP001319861">
    <property type="component" value="Chromosome"/>
</dbReference>